<feature type="transmembrane region" description="Helical" evidence="1">
    <location>
        <begin position="217"/>
        <end position="235"/>
    </location>
</feature>
<evidence type="ECO:0000313" key="2">
    <source>
        <dbReference type="EMBL" id="RXS95282.1"/>
    </source>
</evidence>
<feature type="transmembrane region" description="Helical" evidence="1">
    <location>
        <begin position="12"/>
        <end position="29"/>
    </location>
</feature>
<protein>
    <recommendedName>
        <fullName evidence="4">Glycosyltransferase RgtA/B/C/D-like domain-containing protein</fullName>
    </recommendedName>
</protein>
<feature type="transmembrane region" description="Helical" evidence="1">
    <location>
        <begin position="185"/>
        <end position="205"/>
    </location>
</feature>
<proteinExistence type="predicted"/>
<keyword evidence="1" id="KW-1133">Transmembrane helix</keyword>
<comment type="caution">
    <text evidence="2">The sequence shown here is derived from an EMBL/GenBank/DDBJ whole genome shotgun (WGS) entry which is preliminary data.</text>
</comment>
<sequence length="398" mass="44611">MSFSLTNFGQKEYFVVIFLLPYFLTRLIGADRVTRTMRILIGIAAGVAICLKPHQVLAVFLFEIIVLWHKRELRSLLRSEMLALVVTCASYPLAIEIFCPLFFKNVLPMMLDAYWGIATHTMSAMLVHQESHHIAASLLAVAVWLGVKKSLRAPILPLALIAASIGSGLAYALQRTGWAYQQLPAWTFLILAIAWMLVDLASVWASKRQIEIKPLPAVYISTGLLFAVLLGLQAARITKRKEAKLLAQATISQELAMHSPGTPVYLISTSMPPFQVLLTHHLLWAGRYAHLWMLPAIEMNEAHAHITNRPFKLIPPAELAALSNQVHQDISSDISSWNPEIVFVEHVSPQSPTGFNHLQWLLQDNSFALKWAHYKMVKTVANYDGAPDAYDEYVRAEN</sequence>
<dbReference type="EMBL" id="SDMK01000002">
    <property type="protein sequence ID" value="RXS95282.1"/>
    <property type="molecule type" value="Genomic_DNA"/>
</dbReference>
<feature type="transmembrane region" description="Helical" evidence="1">
    <location>
        <begin position="81"/>
        <end position="103"/>
    </location>
</feature>
<accession>A0A4Q1SDI0</accession>
<dbReference type="OrthoDB" id="107350at2"/>
<name>A0A4Q1SDI0_9BACT</name>
<keyword evidence="3" id="KW-1185">Reference proteome</keyword>
<feature type="transmembrane region" description="Helical" evidence="1">
    <location>
        <begin position="154"/>
        <end position="173"/>
    </location>
</feature>
<evidence type="ECO:0008006" key="4">
    <source>
        <dbReference type="Google" id="ProtNLM"/>
    </source>
</evidence>
<dbReference type="Proteomes" id="UP000290253">
    <property type="component" value="Unassembled WGS sequence"/>
</dbReference>
<reference evidence="2 3" key="1">
    <citation type="journal article" date="2016" name="Int. J. Syst. Evol. Microbiol.">
        <title>Acidipila dinghuensis sp. nov., an acidobacterium isolated from forest soil.</title>
        <authorList>
            <person name="Jiang Y.W."/>
            <person name="Wang J."/>
            <person name="Chen M.H."/>
            <person name="Lv Y.Y."/>
            <person name="Qiu L.H."/>
        </authorList>
    </citation>
    <scope>NUCLEOTIDE SEQUENCE [LARGE SCALE GENOMIC DNA]</scope>
    <source>
        <strain evidence="2 3">DHOF10</strain>
    </source>
</reference>
<dbReference type="RefSeq" id="WP_129208480.1">
    <property type="nucleotide sequence ID" value="NZ_BMGU01000003.1"/>
</dbReference>
<organism evidence="2 3">
    <name type="scientific">Silvibacterium dinghuense</name>
    <dbReference type="NCBI Taxonomy" id="1560006"/>
    <lineage>
        <taxon>Bacteria</taxon>
        <taxon>Pseudomonadati</taxon>
        <taxon>Acidobacteriota</taxon>
        <taxon>Terriglobia</taxon>
        <taxon>Terriglobales</taxon>
        <taxon>Acidobacteriaceae</taxon>
        <taxon>Silvibacterium</taxon>
    </lineage>
</organism>
<gene>
    <name evidence="2" type="ORF">ESZ00_11870</name>
</gene>
<keyword evidence="1" id="KW-0472">Membrane</keyword>
<evidence type="ECO:0000256" key="1">
    <source>
        <dbReference type="SAM" id="Phobius"/>
    </source>
</evidence>
<evidence type="ECO:0000313" key="3">
    <source>
        <dbReference type="Proteomes" id="UP000290253"/>
    </source>
</evidence>
<feature type="transmembrane region" description="Helical" evidence="1">
    <location>
        <begin position="41"/>
        <end position="69"/>
    </location>
</feature>
<dbReference type="AlphaFoldDB" id="A0A4Q1SDI0"/>
<keyword evidence="1" id="KW-0812">Transmembrane</keyword>